<dbReference type="GO" id="GO:0046872">
    <property type="term" value="F:metal ion binding"/>
    <property type="evidence" value="ECO:0007669"/>
    <property type="project" value="UniProtKB-KW"/>
</dbReference>
<keyword evidence="6" id="KW-1185">Reference proteome</keyword>
<dbReference type="InterPro" id="IPR036812">
    <property type="entry name" value="NAD(P)_OxRdtase_dom_sf"/>
</dbReference>
<accession>A0A1M6B4Z3</accession>
<dbReference type="Pfam" id="PF13534">
    <property type="entry name" value="Fer4_17"/>
    <property type="match status" value="1"/>
</dbReference>
<dbReference type="RefSeq" id="WP_073046168.1">
    <property type="nucleotide sequence ID" value="NZ_FQZL01000004.1"/>
</dbReference>
<dbReference type="EMBL" id="FQZL01000004">
    <property type="protein sequence ID" value="SHI43786.1"/>
    <property type="molecule type" value="Genomic_DNA"/>
</dbReference>
<dbReference type="PANTHER" id="PTHR43312">
    <property type="entry name" value="D-THREO-ALDOSE 1-DEHYDROGENASE"/>
    <property type="match status" value="1"/>
</dbReference>
<gene>
    <name evidence="5" type="ORF">SAMN02745751_00358</name>
</gene>
<sequence length="337" mass="37422">MKFKTLGKTGLKVSVVGLGGIPIQKVTEDGALEIIRECKNRGINFIDTARGYTVSESHIGKALKEVGRENFIIATKAMAYNYFEMKKNIDDSLEALGVEYIDLYQIHNAGTRGQFSDVVSEDGALKAMVEAREEGKIRHIGITSHNHEILEKALDYEEFDTFQFPYNPVEDQGADVLSKAAEKNIGVIIMKPVAGGVFPKPALSLKYILNTDFVTLAIPGMDSIEQVVENASVAENLSLLTDEEKVEIQKIAKEIGTDFCRRCGYCLPCPQGINIPAAMLLENYVKSYSLNDWALKRYEGLFSKASDCIKCGICEPRCPYNVPIRKRLESVKETFGE</sequence>
<dbReference type="AlphaFoldDB" id="A0A1M6B4Z3"/>
<proteinExistence type="predicted"/>
<dbReference type="CDD" id="cd19100">
    <property type="entry name" value="AKR_unchar"/>
    <property type="match status" value="1"/>
</dbReference>
<dbReference type="Gene3D" id="3.20.20.100">
    <property type="entry name" value="NADP-dependent oxidoreductase domain"/>
    <property type="match status" value="1"/>
</dbReference>
<dbReference type="OrthoDB" id="9773828at2"/>
<keyword evidence="3" id="KW-0411">Iron-sulfur</keyword>
<evidence type="ECO:0000256" key="1">
    <source>
        <dbReference type="ARBA" id="ARBA00022723"/>
    </source>
</evidence>
<dbReference type="InterPro" id="IPR017896">
    <property type="entry name" value="4Fe4S_Fe-S-bd"/>
</dbReference>
<dbReference type="PANTHER" id="PTHR43312:SF1">
    <property type="entry name" value="NADP-DEPENDENT OXIDOREDUCTASE DOMAIN-CONTAINING PROTEIN"/>
    <property type="match status" value="1"/>
</dbReference>
<dbReference type="PROSITE" id="PS51379">
    <property type="entry name" value="4FE4S_FER_2"/>
    <property type="match status" value="1"/>
</dbReference>
<dbReference type="PROSITE" id="PS00198">
    <property type="entry name" value="4FE4S_FER_1"/>
    <property type="match status" value="1"/>
</dbReference>
<evidence type="ECO:0000313" key="6">
    <source>
        <dbReference type="Proteomes" id="UP000184052"/>
    </source>
</evidence>
<dbReference type="STRING" id="1121476.SAMN02745751_00358"/>
<dbReference type="SUPFAM" id="SSF51430">
    <property type="entry name" value="NAD(P)-linked oxidoreductase"/>
    <property type="match status" value="1"/>
</dbReference>
<evidence type="ECO:0000313" key="5">
    <source>
        <dbReference type="EMBL" id="SHI43786.1"/>
    </source>
</evidence>
<evidence type="ECO:0000256" key="3">
    <source>
        <dbReference type="ARBA" id="ARBA00023014"/>
    </source>
</evidence>
<name>A0A1M6B4Z3_9FIRM</name>
<dbReference type="InterPro" id="IPR017900">
    <property type="entry name" value="4Fe4S_Fe_S_CS"/>
</dbReference>
<dbReference type="InterPro" id="IPR023210">
    <property type="entry name" value="NADP_OxRdtase_dom"/>
</dbReference>
<evidence type="ECO:0000256" key="2">
    <source>
        <dbReference type="ARBA" id="ARBA00023004"/>
    </source>
</evidence>
<dbReference type="GO" id="GO:0051536">
    <property type="term" value="F:iron-sulfur cluster binding"/>
    <property type="evidence" value="ECO:0007669"/>
    <property type="project" value="UniProtKB-KW"/>
</dbReference>
<dbReference type="Pfam" id="PF00248">
    <property type="entry name" value="Aldo_ket_red"/>
    <property type="match status" value="1"/>
</dbReference>
<keyword evidence="2" id="KW-0408">Iron</keyword>
<dbReference type="SUPFAM" id="SSF46548">
    <property type="entry name" value="alpha-helical ferredoxin"/>
    <property type="match status" value="1"/>
</dbReference>
<dbReference type="Proteomes" id="UP000184052">
    <property type="component" value="Unassembled WGS sequence"/>
</dbReference>
<organism evidence="5 6">
    <name type="scientific">Dethiosulfatibacter aminovorans DSM 17477</name>
    <dbReference type="NCBI Taxonomy" id="1121476"/>
    <lineage>
        <taxon>Bacteria</taxon>
        <taxon>Bacillati</taxon>
        <taxon>Bacillota</taxon>
        <taxon>Tissierellia</taxon>
        <taxon>Dethiosulfatibacter</taxon>
    </lineage>
</organism>
<dbReference type="InterPro" id="IPR053135">
    <property type="entry name" value="AKR2_Oxidoreductase"/>
</dbReference>
<feature type="domain" description="4Fe-4S ferredoxin-type" evidence="4">
    <location>
        <begin position="299"/>
        <end position="328"/>
    </location>
</feature>
<evidence type="ECO:0000259" key="4">
    <source>
        <dbReference type="PROSITE" id="PS51379"/>
    </source>
</evidence>
<reference evidence="5 6" key="1">
    <citation type="submission" date="2016-11" db="EMBL/GenBank/DDBJ databases">
        <authorList>
            <person name="Jaros S."/>
            <person name="Januszkiewicz K."/>
            <person name="Wedrychowicz H."/>
        </authorList>
    </citation>
    <scope>NUCLEOTIDE SEQUENCE [LARGE SCALE GENOMIC DNA]</scope>
    <source>
        <strain evidence="5 6">DSM 17477</strain>
    </source>
</reference>
<keyword evidence="1" id="KW-0479">Metal-binding</keyword>
<protein>
    <submittedName>
        <fullName evidence="5">Predicted oxidoreductase of the aldo/keto reductase family</fullName>
    </submittedName>
</protein>